<feature type="binding site" evidence="16">
    <location>
        <begin position="19"/>
        <end position="24"/>
    </location>
    <ligand>
        <name>NAD(+)</name>
        <dbReference type="ChEBI" id="CHEBI:57540"/>
    </ligand>
</feature>
<comment type="catalytic activity">
    <reaction evidence="13">
        <text>sn-glycerol 3-phosphate + NAD(+) = dihydroxyacetone phosphate + NADH + H(+)</text>
        <dbReference type="Rhea" id="RHEA:11092"/>
        <dbReference type="ChEBI" id="CHEBI:15378"/>
        <dbReference type="ChEBI" id="CHEBI:57540"/>
        <dbReference type="ChEBI" id="CHEBI:57597"/>
        <dbReference type="ChEBI" id="CHEBI:57642"/>
        <dbReference type="ChEBI" id="CHEBI:57945"/>
        <dbReference type="EC" id="1.1.1.94"/>
    </reaction>
</comment>
<dbReference type="PROSITE" id="PS00957">
    <property type="entry name" value="NAD_G3PDH"/>
    <property type="match status" value="1"/>
</dbReference>
<dbReference type="FunFam" id="3.40.50.720:FF:000019">
    <property type="entry name" value="Glycerol-3-phosphate dehydrogenase [NAD(P)+]"/>
    <property type="match status" value="1"/>
</dbReference>
<evidence type="ECO:0000256" key="14">
    <source>
        <dbReference type="PIRSR" id="PIRSR000114-1"/>
    </source>
</evidence>
<keyword evidence="8 13" id="KW-1208">Phospholipid metabolism</keyword>
<dbReference type="PATRIC" id="fig|54915.3.peg.3101"/>
<feature type="binding site" evidence="15">
    <location>
        <position position="117"/>
    </location>
    <ligand>
        <name>substrate</name>
    </ligand>
</feature>
<feature type="binding site" evidence="13">
    <location>
        <position position="117"/>
    </location>
    <ligand>
        <name>sn-glycerol 3-phosphate</name>
        <dbReference type="ChEBI" id="CHEBI:57597"/>
    </ligand>
</feature>
<reference evidence="21" key="1">
    <citation type="submission" date="2015-07" db="EMBL/GenBank/DDBJ databases">
        <title>Genome sequencing project for genomic taxonomy and phylogenomics of Bacillus-like bacteria.</title>
        <authorList>
            <person name="Liu B."/>
            <person name="Wang J."/>
            <person name="Zhu Y."/>
            <person name="Liu G."/>
            <person name="Chen Q."/>
            <person name="Chen Z."/>
            <person name="Lan J."/>
            <person name="Che J."/>
            <person name="Ge C."/>
            <person name="Shi H."/>
            <person name="Pan Z."/>
            <person name="Liu X."/>
        </authorList>
    </citation>
    <scope>NUCLEOTIDE SEQUENCE [LARGE SCALE GENOMIC DNA]</scope>
    <source>
        <strain evidence="21">DSM 9887</strain>
    </source>
</reference>
<feature type="binding site" evidence="16">
    <location>
        <position position="267"/>
    </location>
    <ligand>
        <name>NAD(+)</name>
        <dbReference type="ChEBI" id="CHEBI:57540"/>
    </ligand>
</feature>
<dbReference type="AlphaFoldDB" id="A0A0K9YQT9"/>
<dbReference type="InterPro" id="IPR006109">
    <property type="entry name" value="G3P_DH_NAD-dep_C"/>
</dbReference>
<feature type="binding site" evidence="13">
    <location>
        <position position="268"/>
    </location>
    <ligand>
        <name>sn-glycerol 3-phosphate</name>
        <dbReference type="ChEBI" id="CHEBI:57597"/>
    </ligand>
</feature>
<dbReference type="RefSeq" id="WP_049740127.1">
    <property type="nucleotide sequence ID" value="NZ_BJON01000002.1"/>
</dbReference>
<feature type="binding site" evidence="13">
    <location>
        <position position="152"/>
    </location>
    <ligand>
        <name>NADPH</name>
        <dbReference type="ChEBI" id="CHEBI:57783"/>
    </ligand>
</feature>
<evidence type="ECO:0000256" key="1">
    <source>
        <dbReference type="ARBA" id="ARBA00011009"/>
    </source>
</evidence>
<dbReference type="GO" id="GO:0005975">
    <property type="term" value="P:carbohydrate metabolic process"/>
    <property type="evidence" value="ECO:0007669"/>
    <property type="project" value="InterPro"/>
</dbReference>
<evidence type="ECO:0000256" key="17">
    <source>
        <dbReference type="RuleBase" id="RU000437"/>
    </source>
</evidence>
<dbReference type="NCBIfam" id="NF000942">
    <property type="entry name" value="PRK00094.1-4"/>
    <property type="match status" value="1"/>
</dbReference>
<feature type="binding site" evidence="13">
    <location>
        <position position="256"/>
    </location>
    <ligand>
        <name>sn-glycerol 3-phosphate</name>
        <dbReference type="ChEBI" id="CHEBI:57597"/>
    </ligand>
</feature>
<dbReference type="GO" id="GO:0008654">
    <property type="term" value="P:phospholipid biosynthetic process"/>
    <property type="evidence" value="ECO:0007669"/>
    <property type="project" value="UniProtKB-KW"/>
</dbReference>
<evidence type="ECO:0000256" key="9">
    <source>
        <dbReference type="ARBA" id="ARBA00052716"/>
    </source>
</evidence>
<evidence type="ECO:0000256" key="3">
    <source>
        <dbReference type="ARBA" id="ARBA00022857"/>
    </source>
</evidence>
<feature type="binding site" evidence="13">
    <location>
        <position position="148"/>
    </location>
    <ligand>
        <name>sn-glycerol 3-phosphate</name>
        <dbReference type="ChEBI" id="CHEBI:57597"/>
    </ligand>
</feature>
<dbReference type="Proteomes" id="UP000036834">
    <property type="component" value="Unassembled WGS sequence"/>
</dbReference>
<keyword evidence="13" id="KW-0547">Nucleotide-binding</keyword>
<dbReference type="InterPro" id="IPR013328">
    <property type="entry name" value="6PGD_dom2"/>
</dbReference>
<dbReference type="Gene3D" id="1.10.1040.10">
    <property type="entry name" value="N-(1-d-carboxylethyl)-l-norvaline Dehydrogenase, domain 2"/>
    <property type="match status" value="1"/>
</dbReference>
<dbReference type="InterPro" id="IPR008927">
    <property type="entry name" value="6-PGluconate_DH-like_C_sf"/>
</dbReference>
<dbReference type="GO" id="GO:0141153">
    <property type="term" value="F:glycerol-3-phosphate dehydrogenase (NADP+) activity"/>
    <property type="evidence" value="ECO:0007669"/>
    <property type="project" value="RHEA"/>
</dbReference>
<dbReference type="NCBIfam" id="NF000940">
    <property type="entry name" value="PRK00094.1-2"/>
    <property type="match status" value="1"/>
</dbReference>
<dbReference type="InterPro" id="IPR011128">
    <property type="entry name" value="G3P_DH_NAD-dep_N"/>
</dbReference>
<dbReference type="PANTHER" id="PTHR11728:SF1">
    <property type="entry name" value="GLYCEROL-3-PHOSPHATE DEHYDROGENASE [NAD(+)] 2, CHLOROPLASTIC"/>
    <property type="match status" value="1"/>
</dbReference>
<keyword evidence="6 13" id="KW-0443">Lipid metabolism</keyword>
<dbReference type="HAMAP" id="MF_00394">
    <property type="entry name" value="NAD_Glyc3P_dehydrog"/>
    <property type="match status" value="1"/>
</dbReference>
<comment type="caution">
    <text evidence="13">Lacks conserved residue(s) required for the propagation of feature annotation.</text>
</comment>
<dbReference type="UniPathway" id="UPA00940"/>
<feature type="binding site" evidence="13">
    <location>
        <position position="43"/>
    </location>
    <ligand>
        <name>NADPH</name>
        <dbReference type="ChEBI" id="CHEBI:57783"/>
    </ligand>
</feature>
<keyword evidence="7 13" id="KW-0594">Phospholipid biosynthesis</keyword>
<feature type="binding site" evidence="15">
    <location>
        <begin position="267"/>
        <end position="268"/>
    </location>
    <ligand>
        <name>substrate</name>
    </ligand>
</feature>
<feature type="binding site" evidence="13">
    <location>
        <position position="293"/>
    </location>
    <ligand>
        <name>NADPH</name>
        <dbReference type="ChEBI" id="CHEBI:57783"/>
    </ligand>
</feature>
<dbReference type="GO" id="GO:0046167">
    <property type="term" value="P:glycerol-3-phosphate biosynthetic process"/>
    <property type="evidence" value="ECO:0007669"/>
    <property type="project" value="UniProtKB-UniRule"/>
</dbReference>
<evidence type="ECO:0000256" key="12">
    <source>
        <dbReference type="ARBA" id="ARBA00080511"/>
    </source>
</evidence>
<evidence type="ECO:0000256" key="5">
    <source>
        <dbReference type="ARBA" id="ARBA00023027"/>
    </source>
</evidence>
<dbReference type="Gene3D" id="3.40.50.720">
    <property type="entry name" value="NAD(P)-binding Rossmann-like Domain"/>
    <property type="match status" value="1"/>
</dbReference>
<feature type="domain" description="Glycerol-3-phosphate dehydrogenase NAD-dependent C-terminal" evidence="19">
    <location>
        <begin position="192"/>
        <end position="332"/>
    </location>
</feature>
<evidence type="ECO:0000256" key="2">
    <source>
        <dbReference type="ARBA" id="ARBA00022516"/>
    </source>
</evidence>
<dbReference type="GO" id="GO:0006650">
    <property type="term" value="P:glycerophospholipid metabolic process"/>
    <property type="evidence" value="ECO:0007669"/>
    <property type="project" value="UniProtKB-UniRule"/>
</dbReference>
<accession>A0A0K9YQT9</accession>
<dbReference type="PRINTS" id="PR00077">
    <property type="entry name" value="GPDHDRGNASE"/>
</dbReference>
<name>A0A0K9YQT9_9BACL</name>
<feature type="binding site" evidence="13">
    <location>
        <position position="23"/>
    </location>
    <ligand>
        <name>NADPH</name>
        <dbReference type="ChEBI" id="CHEBI:57783"/>
    </ligand>
</feature>
<dbReference type="STRING" id="54915.ADS79_19940"/>
<feature type="binding site" evidence="13">
    <location>
        <position position="117"/>
    </location>
    <ligand>
        <name>NADPH</name>
        <dbReference type="ChEBI" id="CHEBI:57783"/>
    </ligand>
</feature>
<comment type="function">
    <text evidence="13">Catalyzes the reduction of the glycolytic intermediate dihydroxyacetone phosphate (DHAP) to sn-glycerol 3-phosphate (G3P), the key precursor for phospholipid synthesis.</text>
</comment>
<keyword evidence="5 13" id="KW-0520">NAD</keyword>
<comment type="subcellular location">
    <subcellularLocation>
        <location evidence="13">Cytoplasm</location>
    </subcellularLocation>
</comment>
<dbReference type="GO" id="GO:0051287">
    <property type="term" value="F:NAD binding"/>
    <property type="evidence" value="ECO:0007669"/>
    <property type="project" value="InterPro"/>
</dbReference>
<dbReference type="NCBIfam" id="NF000941">
    <property type="entry name" value="PRK00094.1-3"/>
    <property type="match status" value="1"/>
</dbReference>
<evidence type="ECO:0000313" key="20">
    <source>
        <dbReference type="EMBL" id="KNB71093.1"/>
    </source>
</evidence>
<feature type="binding site" evidence="13">
    <location>
        <position position="266"/>
    </location>
    <ligand>
        <name>sn-glycerol 3-phosphate</name>
        <dbReference type="ChEBI" id="CHEBI:57597"/>
    </ligand>
</feature>
<feature type="binding site" evidence="13">
    <location>
        <position position="267"/>
    </location>
    <ligand>
        <name>sn-glycerol 3-phosphate</name>
        <dbReference type="ChEBI" id="CHEBI:57597"/>
    </ligand>
</feature>
<evidence type="ECO:0000256" key="11">
    <source>
        <dbReference type="ARBA" id="ARBA00069372"/>
    </source>
</evidence>
<evidence type="ECO:0000256" key="4">
    <source>
        <dbReference type="ARBA" id="ARBA00023002"/>
    </source>
</evidence>
<evidence type="ECO:0000256" key="10">
    <source>
        <dbReference type="ARBA" id="ARBA00066687"/>
    </source>
</evidence>
<dbReference type="SUPFAM" id="SSF48179">
    <property type="entry name" value="6-phosphogluconate dehydrogenase C-terminal domain-like"/>
    <property type="match status" value="1"/>
</dbReference>
<feature type="binding site" evidence="13">
    <location>
        <position position="150"/>
    </location>
    <ligand>
        <name>sn-glycerol 3-phosphate</name>
        <dbReference type="ChEBI" id="CHEBI:57597"/>
    </ligand>
</feature>
<dbReference type="PANTHER" id="PTHR11728">
    <property type="entry name" value="GLYCEROL-3-PHOSPHATE DEHYDROGENASE"/>
    <property type="match status" value="1"/>
</dbReference>
<feature type="binding site" evidence="13">
    <location>
        <position position="60"/>
    </location>
    <ligand>
        <name>NADPH</name>
        <dbReference type="ChEBI" id="CHEBI:57783"/>
    </ligand>
</feature>
<proteinExistence type="inferred from homology"/>
<dbReference type="GO" id="GO:0141152">
    <property type="term" value="F:glycerol-3-phosphate dehydrogenase (NAD+) activity"/>
    <property type="evidence" value="ECO:0007669"/>
    <property type="project" value="RHEA"/>
</dbReference>
<dbReference type="InterPro" id="IPR036291">
    <property type="entry name" value="NAD(P)-bd_dom_sf"/>
</dbReference>
<keyword evidence="2 13" id="KW-0444">Lipid biosynthesis</keyword>
<comment type="caution">
    <text evidence="20">The sequence shown here is derived from an EMBL/GenBank/DDBJ whole genome shotgun (WGS) entry which is preliminary data.</text>
</comment>
<feature type="active site" description="Proton acceptor" evidence="13 14">
    <location>
        <position position="203"/>
    </location>
</feature>
<dbReference type="EMBL" id="LGIQ01000009">
    <property type="protein sequence ID" value="KNB71093.1"/>
    <property type="molecule type" value="Genomic_DNA"/>
</dbReference>
<evidence type="ECO:0000256" key="13">
    <source>
        <dbReference type="HAMAP-Rule" id="MF_00394"/>
    </source>
</evidence>
<evidence type="ECO:0000313" key="21">
    <source>
        <dbReference type="Proteomes" id="UP000036834"/>
    </source>
</evidence>
<keyword evidence="4 13" id="KW-0560">Oxidoreductase</keyword>
<dbReference type="GO" id="GO:0005829">
    <property type="term" value="C:cytosol"/>
    <property type="evidence" value="ECO:0007669"/>
    <property type="project" value="TreeGrafter"/>
</dbReference>
<sequence length="352" mass="37808">MDFGKVEGDVLKKNVTVIGAGSWGTALASVLADNGHHVTIWVRDPKLADQINTKHVNEKYLPDVELSTHIVASTDLESAVTGKPIVLLAVPSHAMRQICRQLVPFLDPEVLLIHATKGFELESLKRMSEVIMEEVPVAISSRLAVLSGPSHAEEVVLRQPTTVVIASESGESMLRSQDLLMNANFRVYTNPDLVGAEIAGALKNIIALGAGMSDGLGYGDNAKAALLTRGLAEISRLGMKLGAMPPTFAGLAGVGDLIATCTSKHSRNWRAGYLLGQGKELDDVLEHMGMVVEGVRTTNAAFALARREGVDMPITTVLYGILFEGKDPRQGVEELMRRGKTFEMSYLDPNGA</sequence>
<dbReference type="SUPFAM" id="SSF51735">
    <property type="entry name" value="NAD(P)-binding Rossmann-fold domains"/>
    <property type="match status" value="1"/>
</dbReference>
<keyword evidence="13" id="KW-0963">Cytoplasm</keyword>
<organism evidence="20 21">
    <name type="scientific">Brevibacillus reuszeri</name>
    <dbReference type="NCBI Taxonomy" id="54915"/>
    <lineage>
        <taxon>Bacteria</taxon>
        <taxon>Bacillati</taxon>
        <taxon>Bacillota</taxon>
        <taxon>Bacilli</taxon>
        <taxon>Bacillales</taxon>
        <taxon>Paenibacillaceae</taxon>
        <taxon>Brevibacillus</taxon>
    </lineage>
</organism>
<evidence type="ECO:0000259" key="18">
    <source>
        <dbReference type="Pfam" id="PF01210"/>
    </source>
</evidence>
<comment type="pathway">
    <text evidence="13">Membrane lipid metabolism; glycerophospholipid metabolism.</text>
</comment>
<dbReference type="PIRSF" id="PIRSF000114">
    <property type="entry name" value="Glycerol-3-P_dh"/>
    <property type="match status" value="1"/>
</dbReference>
<protein>
    <recommendedName>
        <fullName evidence="11 13">Glycerol-3-phosphate dehydrogenase [NAD(P)+]</fullName>
        <ecNumber evidence="10 13">1.1.1.94</ecNumber>
    </recommendedName>
    <alternativeName>
        <fullName evidence="13">NAD(P)(+)-dependent glycerol-3-phosphate dehydrogenase</fullName>
    </alternativeName>
    <alternativeName>
        <fullName evidence="12 13">NAD(P)H-dependent dihydroxyacetone-phosphate reductase</fullName>
    </alternativeName>
</protein>
<dbReference type="Pfam" id="PF01210">
    <property type="entry name" value="NAD_Gly3P_dh_N"/>
    <property type="match status" value="1"/>
</dbReference>
<evidence type="ECO:0000256" key="7">
    <source>
        <dbReference type="ARBA" id="ARBA00023209"/>
    </source>
</evidence>
<evidence type="ECO:0000256" key="16">
    <source>
        <dbReference type="PIRSR" id="PIRSR000114-3"/>
    </source>
</evidence>
<dbReference type="FunFam" id="1.10.1040.10:FF:000001">
    <property type="entry name" value="Glycerol-3-phosphate dehydrogenase [NAD(P)+]"/>
    <property type="match status" value="1"/>
</dbReference>
<feature type="domain" description="Glycerol-3-phosphate dehydrogenase NAD-dependent N-terminal" evidence="18">
    <location>
        <begin position="14"/>
        <end position="169"/>
    </location>
</feature>
<dbReference type="Pfam" id="PF07479">
    <property type="entry name" value="NAD_Gly3P_dh_C"/>
    <property type="match status" value="1"/>
</dbReference>
<comment type="catalytic activity">
    <reaction evidence="9">
        <text>sn-glycerol 3-phosphate + NADP(+) = dihydroxyacetone phosphate + NADPH + H(+)</text>
        <dbReference type="Rhea" id="RHEA:11096"/>
        <dbReference type="ChEBI" id="CHEBI:15378"/>
        <dbReference type="ChEBI" id="CHEBI:57597"/>
        <dbReference type="ChEBI" id="CHEBI:57642"/>
        <dbReference type="ChEBI" id="CHEBI:57783"/>
        <dbReference type="ChEBI" id="CHEBI:58349"/>
        <dbReference type="EC" id="1.1.1.94"/>
    </reaction>
    <physiologicalReaction direction="right-to-left" evidence="9">
        <dbReference type="Rhea" id="RHEA:11098"/>
    </physiologicalReaction>
</comment>
<feature type="binding site" evidence="16">
    <location>
        <position position="152"/>
    </location>
    <ligand>
        <name>NAD(+)</name>
        <dbReference type="ChEBI" id="CHEBI:57540"/>
    </ligand>
</feature>
<evidence type="ECO:0000256" key="8">
    <source>
        <dbReference type="ARBA" id="ARBA00023264"/>
    </source>
</evidence>
<keyword evidence="3 13" id="KW-0521">NADP</keyword>
<comment type="similarity">
    <text evidence="1 13 17">Belongs to the NAD-dependent glycerol-3-phosphate dehydrogenase family.</text>
</comment>
<dbReference type="GO" id="GO:0046168">
    <property type="term" value="P:glycerol-3-phosphate catabolic process"/>
    <property type="evidence" value="ECO:0007669"/>
    <property type="project" value="InterPro"/>
</dbReference>
<dbReference type="EC" id="1.1.1.94" evidence="10 13"/>
<evidence type="ECO:0000256" key="15">
    <source>
        <dbReference type="PIRSR" id="PIRSR000114-2"/>
    </source>
</evidence>
<dbReference type="OrthoDB" id="9812273at2"/>
<gene>
    <name evidence="13 20" type="primary">gpsA</name>
    <name evidence="20" type="ORF">ADS79_19940</name>
</gene>
<evidence type="ECO:0000259" key="19">
    <source>
        <dbReference type="Pfam" id="PF07479"/>
    </source>
</evidence>
<evidence type="ECO:0000256" key="6">
    <source>
        <dbReference type="ARBA" id="ARBA00023098"/>
    </source>
</evidence>
<feature type="binding site" evidence="13">
    <location>
        <position position="22"/>
    </location>
    <ligand>
        <name>NADPH</name>
        <dbReference type="ChEBI" id="CHEBI:57783"/>
    </ligand>
</feature>
<feature type="binding site" evidence="13">
    <location>
        <position position="203"/>
    </location>
    <ligand>
        <name>sn-glycerol 3-phosphate</name>
        <dbReference type="ChEBI" id="CHEBI:57597"/>
    </ligand>
</feature>
<dbReference type="InterPro" id="IPR006168">
    <property type="entry name" value="G3P_DH_NAD-dep"/>
</dbReference>
<feature type="binding site" evidence="13">
    <location>
        <position position="267"/>
    </location>
    <ligand>
        <name>NADPH</name>
        <dbReference type="ChEBI" id="CHEBI:57783"/>
    </ligand>
</feature>
<feature type="binding site" evidence="13">
    <location>
        <position position="291"/>
    </location>
    <ligand>
        <name>NADPH</name>
        <dbReference type="ChEBI" id="CHEBI:57783"/>
    </ligand>
</feature>